<evidence type="ECO:0000313" key="3">
    <source>
        <dbReference type="Proteomes" id="UP000215914"/>
    </source>
</evidence>
<comment type="caution">
    <text evidence="2">The sequence shown here is derived from an EMBL/GenBank/DDBJ whole genome shotgun (WGS) entry which is preliminary data.</text>
</comment>
<feature type="signal peptide" evidence="1">
    <location>
        <begin position="1"/>
        <end position="17"/>
    </location>
</feature>
<gene>
    <name evidence="2" type="ORF">HanXRQr2_Chr03g0103491</name>
</gene>
<evidence type="ECO:0000313" key="2">
    <source>
        <dbReference type="EMBL" id="KAF5813843.1"/>
    </source>
</evidence>
<reference evidence="2" key="2">
    <citation type="submission" date="2020-06" db="EMBL/GenBank/DDBJ databases">
        <title>Helianthus annuus Genome sequencing and assembly Release 2.</title>
        <authorList>
            <person name="Gouzy J."/>
            <person name="Langlade N."/>
            <person name="Munos S."/>
        </authorList>
    </citation>
    <scope>NUCLEOTIDE SEQUENCE</scope>
    <source>
        <tissue evidence="2">Leaves</tissue>
    </source>
</reference>
<reference evidence="2" key="1">
    <citation type="journal article" date="2017" name="Nature">
        <title>The sunflower genome provides insights into oil metabolism, flowering and Asterid evolution.</title>
        <authorList>
            <person name="Badouin H."/>
            <person name="Gouzy J."/>
            <person name="Grassa C.J."/>
            <person name="Murat F."/>
            <person name="Staton S.E."/>
            <person name="Cottret L."/>
            <person name="Lelandais-Briere C."/>
            <person name="Owens G.L."/>
            <person name="Carrere S."/>
            <person name="Mayjonade B."/>
            <person name="Legrand L."/>
            <person name="Gill N."/>
            <person name="Kane N.C."/>
            <person name="Bowers J.E."/>
            <person name="Hubner S."/>
            <person name="Bellec A."/>
            <person name="Berard A."/>
            <person name="Berges H."/>
            <person name="Blanchet N."/>
            <person name="Boniface M.C."/>
            <person name="Brunel D."/>
            <person name="Catrice O."/>
            <person name="Chaidir N."/>
            <person name="Claudel C."/>
            <person name="Donnadieu C."/>
            <person name="Faraut T."/>
            <person name="Fievet G."/>
            <person name="Helmstetter N."/>
            <person name="King M."/>
            <person name="Knapp S.J."/>
            <person name="Lai Z."/>
            <person name="Le Paslier M.C."/>
            <person name="Lippi Y."/>
            <person name="Lorenzon L."/>
            <person name="Mandel J.R."/>
            <person name="Marage G."/>
            <person name="Marchand G."/>
            <person name="Marquand E."/>
            <person name="Bret-Mestries E."/>
            <person name="Morien E."/>
            <person name="Nambeesan S."/>
            <person name="Nguyen T."/>
            <person name="Pegot-Espagnet P."/>
            <person name="Pouilly N."/>
            <person name="Raftis F."/>
            <person name="Sallet E."/>
            <person name="Schiex T."/>
            <person name="Thomas J."/>
            <person name="Vandecasteele C."/>
            <person name="Vares D."/>
            <person name="Vear F."/>
            <person name="Vautrin S."/>
            <person name="Crespi M."/>
            <person name="Mangin B."/>
            <person name="Burke J.M."/>
            <person name="Salse J."/>
            <person name="Munos S."/>
            <person name="Vincourt P."/>
            <person name="Rieseberg L.H."/>
            <person name="Langlade N.B."/>
        </authorList>
    </citation>
    <scope>NUCLEOTIDE SEQUENCE</scope>
    <source>
        <tissue evidence="2">Leaves</tissue>
    </source>
</reference>
<sequence length="53" mass="5643">MKHNLATILFIPTTVVAPPQATVDPSSPETGTSRFPFFSTLSHLALSDSLSLT</sequence>
<dbReference type="Gramene" id="mRNA:HanXRQr2_Chr03g0103491">
    <property type="protein sequence ID" value="CDS:HanXRQr2_Chr03g0103491.1"/>
    <property type="gene ID" value="HanXRQr2_Chr03g0103491"/>
</dbReference>
<organism evidence="2 3">
    <name type="scientific">Helianthus annuus</name>
    <name type="common">Common sunflower</name>
    <dbReference type="NCBI Taxonomy" id="4232"/>
    <lineage>
        <taxon>Eukaryota</taxon>
        <taxon>Viridiplantae</taxon>
        <taxon>Streptophyta</taxon>
        <taxon>Embryophyta</taxon>
        <taxon>Tracheophyta</taxon>
        <taxon>Spermatophyta</taxon>
        <taxon>Magnoliopsida</taxon>
        <taxon>eudicotyledons</taxon>
        <taxon>Gunneridae</taxon>
        <taxon>Pentapetalae</taxon>
        <taxon>asterids</taxon>
        <taxon>campanulids</taxon>
        <taxon>Asterales</taxon>
        <taxon>Asteraceae</taxon>
        <taxon>Asteroideae</taxon>
        <taxon>Heliantheae alliance</taxon>
        <taxon>Heliantheae</taxon>
        <taxon>Helianthus</taxon>
    </lineage>
</organism>
<keyword evidence="3" id="KW-1185">Reference proteome</keyword>
<name>A0A9K3JES0_HELAN</name>
<accession>A0A9K3JES0</accession>
<evidence type="ECO:0000256" key="1">
    <source>
        <dbReference type="SAM" id="SignalP"/>
    </source>
</evidence>
<dbReference type="EMBL" id="MNCJ02000318">
    <property type="protein sequence ID" value="KAF5813843.1"/>
    <property type="molecule type" value="Genomic_DNA"/>
</dbReference>
<feature type="chain" id="PRO_5039922073" evidence="1">
    <location>
        <begin position="18"/>
        <end position="53"/>
    </location>
</feature>
<protein>
    <submittedName>
        <fullName evidence="2">Uncharacterized protein</fullName>
    </submittedName>
</protein>
<dbReference type="Proteomes" id="UP000215914">
    <property type="component" value="Unassembled WGS sequence"/>
</dbReference>
<dbReference type="AlphaFoldDB" id="A0A9K3JES0"/>
<keyword evidence="1" id="KW-0732">Signal</keyword>
<proteinExistence type="predicted"/>